<accession>A0A2I1BYC5</accession>
<reference evidence="2" key="1">
    <citation type="journal article" date="2018" name="Proc. Natl. Acad. Sci. U.S.A.">
        <title>Linking secondary metabolites to gene clusters through genome sequencing of six diverse Aspergillus species.</title>
        <authorList>
            <person name="Kaerboelling I."/>
            <person name="Vesth T.C."/>
            <person name="Frisvad J.C."/>
            <person name="Nybo J.L."/>
            <person name="Theobald S."/>
            <person name="Kuo A."/>
            <person name="Bowyer P."/>
            <person name="Matsuda Y."/>
            <person name="Mondo S."/>
            <person name="Lyhne E.K."/>
            <person name="Kogle M.E."/>
            <person name="Clum A."/>
            <person name="Lipzen A."/>
            <person name="Salamov A."/>
            <person name="Ngan C.Y."/>
            <person name="Daum C."/>
            <person name="Chiniquy J."/>
            <person name="Barry K."/>
            <person name="LaButti K."/>
            <person name="Haridas S."/>
            <person name="Simmons B.A."/>
            <person name="Magnuson J.K."/>
            <person name="Mortensen U.H."/>
            <person name="Larsen T.O."/>
            <person name="Grigoriev I.V."/>
            <person name="Baker S.E."/>
            <person name="Andersen M.R."/>
        </authorList>
    </citation>
    <scope>NUCLEOTIDE SEQUENCE [LARGE SCALE GENOMIC DNA]</scope>
    <source>
        <strain evidence="2">IBT 16806</strain>
    </source>
</reference>
<dbReference type="OMA" id="VCPYPRS"/>
<proteinExistence type="predicted"/>
<gene>
    <name evidence="1" type="ORF">P174DRAFT_515491</name>
</gene>
<dbReference type="GeneID" id="36539526"/>
<evidence type="ECO:0000313" key="1">
    <source>
        <dbReference type="EMBL" id="PKX90379.1"/>
    </source>
</evidence>
<keyword evidence="2" id="KW-1185">Reference proteome</keyword>
<sequence>MASDNLLSSLSAYVTIVAVPIALATSLHGAQLEHAHFHLPTSPKSLTTVRRDLWKESLTEFERWSAAHLRVDAERLPDLPYERGAVLGKRSYYRLRNPNVCPYPRSSFTLISEPRQTEYRTGPRTSNISGAVLEVQIIKPDIVILHLEGAIQKTFTKEYVQGLLGGYQPLLVDPQNASAFKSGDEARGGWRPTRACLWRSMDRVRLILESIRVKAFKDDANRLIAHFNGPPRIEGDEEEQQRFRAEWQPLLRYNPGRELESILPM</sequence>
<dbReference type="RefSeq" id="XP_024678974.1">
    <property type="nucleotide sequence ID" value="XM_024832190.1"/>
</dbReference>
<dbReference type="VEuPathDB" id="FungiDB:P174DRAFT_515491"/>
<comment type="caution">
    <text evidence="1">The sequence shown here is derived from an EMBL/GenBank/DDBJ whole genome shotgun (WGS) entry which is preliminary data.</text>
</comment>
<evidence type="ECO:0000313" key="2">
    <source>
        <dbReference type="Proteomes" id="UP000234474"/>
    </source>
</evidence>
<name>A0A2I1BYC5_ASPN1</name>
<protein>
    <submittedName>
        <fullName evidence="1">Uncharacterized protein</fullName>
    </submittedName>
</protein>
<dbReference type="AlphaFoldDB" id="A0A2I1BYC5"/>
<dbReference type="Proteomes" id="UP000234474">
    <property type="component" value="Unassembled WGS sequence"/>
</dbReference>
<organism evidence="1 2">
    <name type="scientific">Aspergillus novofumigatus (strain IBT 16806)</name>
    <dbReference type="NCBI Taxonomy" id="1392255"/>
    <lineage>
        <taxon>Eukaryota</taxon>
        <taxon>Fungi</taxon>
        <taxon>Dikarya</taxon>
        <taxon>Ascomycota</taxon>
        <taxon>Pezizomycotina</taxon>
        <taxon>Eurotiomycetes</taxon>
        <taxon>Eurotiomycetidae</taxon>
        <taxon>Eurotiales</taxon>
        <taxon>Aspergillaceae</taxon>
        <taxon>Aspergillus</taxon>
        <taxon>Aspergillus subgen. Fumigati</taxon>
    </lineage>
</organism>
<dbReference type="OrthoDB" id="5292533at2759"/>
<dbReference type="EMBL" id="MSZS01000008">
    <property type="protein sequence ID" value="PKX90379.1"/>
    <property type="molecule type" value="Genomic_DNA"/>
</dbReference>